<dbReference type="Pfam" id="PF07963">
    <property type="entry name" value="N_methyl"/>
    <property type="match status" value="1"/>
</dbReference>
<accession>A0A0G0ZF32</accession>
<dbReference type="EMBL" id="LCDG01000008">
    <property type="protein sequence ID" value="KKS47355.1"/>
    <property type="molecule type" value="Genomic_DNA"/>
</dbReference>
<dbReference type="STRING" id="1618756.UV12_C0008G0023"/>
<protein>
    <submittedName>
        <fullName evidence="2">Protein involved in methylation</fullName>
    </submittedName>
</protein>
<organism evidence="2 3">
    <name type="scientific">Candidatus Nomurabacteria bacterium GW2011_GWC2_42_20</name>
    <dbReference type="NCBI Taxonomy" id="1618756"/>
    <lineage>
        <taxon>Bacteria</taxon>
        <taxon>Candidatus Nomuraibacteriota</taxon>
    </lineage>
</organism>
<evidence type="ECO:0000313" key="2">
    <source>
        <dbReference type="EMBL" id="KKS47355.1"/>
    </source>
</evidence>
<dbReference type="Proteomes" id="UP000034704">
    <property type="component" value="Unassembled WGS sequence"/>
</dbReference>
<feature type="transmembrane region" description="Helical" evidence="1">
    <location>
        <begin position="34"/>
        <end position="55"/>
    </location>
</feature>
<dbReference type="SUPFAM" id="SSF54523">
    <property type="entry name" value="Pili subunits"/>
    <property type="match status" value="1"/>
</dbReference>
<evidence type="ECO:0000313" key="3">
    <source>
        <dbReference type="Proteomes" id="UP000034704"/>
    </source>
</evidence>
<dbReference type="NCBIfam" id="TIGR02532">
    <property type="entry name" value="IV_pilin_GFxxxE"/>
    <property type="match status" value="1"/>
</dbReference>
<reference evidence="2 3" key="1">
    <citation type="journal article" date="2015" name="Nature">
        <title>rRNA introns, odd ribosomes, and small enigmatic genomes across a large radiation of phyla.</title>
        <authorList>
            <person name="Brown C.T."/>
            <person name="Hug L.A."/>
            <person name="Thomas B.C."/>
            <person name="Sharon I."/>
            <person name="Castelle C.J."/>
            <person name="Singh A."/>
            <person name="Wilkins M.J."/>
            <person name="Williams K.H."/>
            <person name="Banfield J.F."/>
        </authorList>
    </citation>
    <scope>NUCLEOTIDE SEQUENCE [LARGE SCALE GENOMIC DNA]</scope>
</reference>
<name>A0A0G0ZF32_9BACT</name>
<proteinExistence type="predicted"/>
<sequence>MKEKKEKQKMLNESGLHHSIFNIQYSPRTRGFSLLELLIVISIIALLGSAGAGFYRGFVKNVELQSASKAIASDLRYVRSKSMIGEDGLKWGAHIVNENGGSQYYELFSTATDYAAGTTISTSTLPAGITFSDPSAGTSKDIIFLKISGATTPATIVIDSEGSTQTLTISNIGTVY</sequence>
<keyword evidence="1" id="KW-1133">Transmembrane helix</keyword>
<dbReference type="InterPro" id="IPR012902">
    <property type="entry name" value="N_methyl_site"/>
</dbReference>
<keyword evidence="1" id="KW-0812">Transmembrane</keyword>
<gene>
    <name evidence="2" type="ORF">UV12_C0008G0023</name>
</gene>
<comment type="caution">
    <text evidence="2">The sequence shown here is derived from an EMBL/GenBank/DDBJ whole genome shotgun (WGS) entry which is preliminary data.</text>
</comment>
<keyword evidence="1" id="KW-0472">Membrane</keyword>
<dbReference type="AlphaFoldDB" id="A0A0G0ZF32"/>
<dbReference type="Gene3D" id="3.30.700.10">
    <property type="entry name" value="Glycoprotein, Type 4 Pilin"/>
    <property type="match status" value="1"/>
</dbReference>
<dbReference type="InterPro" id="IPR045584">
    <property type="entry name" value="Pilin-like"/>
</dbReference>
<evidence type="ECO:0000256" key="1">
    <source>
        <dbReference type="SAM" id="Phobius"/>
    </source>
</evidence>